<protein>
    <recommendedName>
        <fullName evidence="1">Metallo-beta-lactamase domain-containing protein</fullName>
    </recommendedName>
</protein>
<dbReference type="GO" id="GO:0006198">
    <property type="term" value="P:cAMP catabolic process"/>
    <property type="evidence" value="ECO:0007669"/>
    <property type="project" value="InterPro"/>
</dbReference>
<comment type="caution">
    <text evidence="2">The sequence shown here is derived from an EMBL/GenBank/DDBJ whole genome shotgun (WGS) entry which is preliminary data.</text>
</comment>
<dbReference type="AlphaFoldDB" id="A0A2D3WP68"/>
<dbReference type="GO" id="GO:0004115">
    <property type="term" value="F:3',5'-cyclic-AMP phosphodiesterase activity"/>
    <property type="evidence" value="ECO:0007669"/>
    <property type="project" value="InterPro"/>
</dbReference>
<evidence type="ECO:0000259" key="1">
    <source>
        <dbReference type="SMART" id="SM00849"/>
    </source>
</evidence>
<accession>A0A2D3WP68</accession>
<name>A0A2D3WP68_9BACT</name>
<organism evidence="2 3">
    <name type="scientific">Sulfuricurvum kujiense</name>
    <dbReference type="NCBI Taxonomy" id="148813"/>
    <lineage>
        <taxon>Bacteria</taxon>
        <taxon>Pseudomonadati</taxon>
        <taxon>Campylobacterota</taxon>
        <taxon>Epsilonproteobacteria</taxon>
        <taxon>Campylobacterales</taxon>
        <taxon>Sulfurimonadaceae</taxon>
        <taxon>Sulfuricurvum</taxon>
    </lineage>
</organism>
<evidence type="ECO:0000313" key="3">
    <source>
        <dbReference type="Proteomes" id="UP000228859"/>
    </source>
</evidence>
<dbReference type="Gene3D" id="3.60.15.10">
    <property type="entry name" value="Ribonuclease Z/Hydroxyacylglutathione hydrolase-like"/>
    <property type="match status" value="1"/>
</dbReference>
<dbReference type="PRINTS" id="PR00388">
    <property type="entry name" value="PDIESTERASE2"/>
</dbReference>
<gene>
    <name evidence="2" type="ORF">CFH83_05700</name>
</gene>
<dbReference type="Pfam" id="PF12706">
    <property type="entry name" value="Lactamase_B_2"/>
    <property type="match status" value="1"/>
</dbReference>
<reference evidence="2 3" key="1">
    <citation type="journal article" date="2017" name="Front. Microbiol.">
        <title>Comparative Genomic Analysis of the Class Epsilonproteobacteria and Proposed Reclassification to Epsilonbacteraeota (phyl. nov.).</title>
        <authorList>
            <person name="Waite D.W."/>
            <person name="Vanwonterghem I."/>
            <person name="Rinke C."/>
            <person name="Parks D.H."/>
            <person name="Zhang Y."/>
            <person name="Takai K."/>
            <person name="Sievert S.M."/>
            <person name="Simon J."/>
            <person name="Campbell B.J."/>
            <person name="Hanson T.E."/>
            <person name="Woyke T."/>
            <person name="Klotz M.G."/>
            <person name="Hugenholtz P."/>
        </authorList>
    </citation>
    <scope>NUCLEOTIDE SEQUENCE [LARGE SCALE GENOMIC DNA]</scope>
    <source>
        <strain evidence="2">UBA12443</strain>
    </source>
</reference>
<dbReference type="RefSeq" id="WP_294894336.1">
    <property type="nucleotide sequence ID" value="NZ_DLUI01000080.1"/>
</dbReference>
<dbReference type="PANTHER" id="PTHR42663:SF6">
    <property type="entry name" value="HYDROLASE C777.06C-RELATED"/>
    <property type="match status" value="1"/>
</dbReference>
<dbReference type="PANTHER" id="PTHR42663">
    <property type="entry name" value="HYDROLASE C777.06C-RELATED-RELATED"/>
    <property type="match status" value="1"/>
</dbReference>
<dbReference type="InterPro" id="IPR001279">
    <property type="entry name" value="Metallo-B-lactamas"/>
</dbReference>
<dbReference type="Proteomes" id="UP000228859">
    <property type="component" value="Unassembled WGS sequence"/>
</dbReference>
<sequence>MDSIEFLGTGGTRTPTQGTTCLRVSEHCVIDAGNLISRFGDNVFSIEHIFLTHSHLDHIIDIPFLADLFVTQKSVSLKIYGLKATLDNLRHFIFNERIWPNFEEIILIGHTDKTIEFVELELETPYHVDDITLTPFKTDHTEGSCGYIIEKNGSGILFTADTYRCDRIWELLDERPNIHTLVVELSFPSQFEKLAYDSKHLTPALLVDELKKCHREDFSIYAMHLKVLFIPAILEELNSLQLLRNGGKVLVDGDRINYSPH</sequence>
<dbReference type="SMART" id="SM00849">
    <property type="entry name" value="Lactamase_B"/>
    <property type="match status" value="1"/>
</dbReference>
<proteinExistence type="predicted"/>
<dbReference type="EMBL" id="DLUI01000080">
    <property type="protein sequence ID" value="DAB38473.1"/>
    <property type="molecule type" value="Genomic_DNA"/>
</dbReference>
<feature type="domain" description="Metallo-beta-lactamase" evidence="1">
    <location>
        <begin position="18"/>
        <end position="224"/>
    </location>
</feature>
<dbReference type="InterPro" id="IPR036866">
    <property type="entry name" value="RibonucZ/Hydroxyglut_hydro"/>
</dbReference>
<dbReference type="SUPFAM" id="SSF56281">
    <property type="entry name" value="Metallo-hydrolase/oxidoreductase"/>
    <property type="match status" value="1"/>
</dbReference>
<dbReference type="InterPro" id="IPR000396">
    <property type="entry name" value="Pdiesterase2"/>
</dbReference>
<evidence type="ECO:0000313" key="2">
    <source>
        <dbReference type="EMBL" id="DAB38473.1"/>
    </source>
</evidence>